<gene>
    <name evidence="2" type="ORF">RR46_10653</name>
</gene>
<dbReference type="Proteomes" id="UP000053268">
    <property type="component" value="Unassembled WGS sequence"/>
</dbReference>
<name>A0A194PK51_PAPXU</name>
<evidence type="ECO:0000313" key="3">
    <source>
        <dbReference type="Proteomes" id="UP000053268"/>
    </source>
</evidence>
<protein>
    <submittedName>
        <fullName evidence="2">Uncharacterized protein</fullName>
    </submittedName>
</protein>
<sequence>MSLEYKSNDVKWWSVSGGTRHQQRDGRARQLIACGRRRAGPPRPSRTHHDRHIHGYNYDIKQVYESLASRLHTSPSPLSIANPYRLRALEDGPLGGGAGGAGGGALGALRPTGSPPAPSLGASRHSLIDVHGVEYDRGLRAAGRSRTWFSYQPTSA</sequence>
<evidence type="ECO:0000313" key="2">
    <source>
        <dbReference type="EMBL" id="KPI93393.1"/>
    </source>
</evidence>
<proteinExistence type="predicted"/>
<keyword evidence="3" id="KW-1185">Reference proteome</keyword>
<accession>A0A194PK51</accession>
<dbReference type="EMBL" id="KQ459602">
    <property type="protein sequence ID" value="KPI93393.1"/>
    <property type="molecule type" value="Genomic_DNA"/>
</dbReference>
<feature type="region of interest" description="Disordered" evidence="1">
    <location>
        <begin position="92"/>
        <end position="123"/>
    </location>
</feature>
<reference evidence="2 3" key="1">
    <citation type="journal article" date="2015" name="Nat. Commun.">
        <title>Outbred genome sequencing and CRISPR/Cas9 gene editing in butterflies.</title>
        <authorList>
            <person name="Li X."/>
            <person name="Fan D."/>
            <person name="Zhang W."/>
            <person name="Liu G."/>
            <person name="Zhang L."/>
            <person name="Zhao L."/>
            <person name="Fang X."/>
            <person name="Chen L."/>
            <person name="Dong Y."/>
            <person name="Chen Y."/>
            <person name="Ding Y."/>
            <person name="Zhao R."/>
            <person name="Feng M."/>
            <person name="Zhu Y."/>
            <person name="Feng Y."/>
            <person name="Jiang X."/>
            <person name="Zhu D."/>
            <person name="Xiang H."/>
            <person name="Feng X."/>
            <person name="Li S."/>
            <person name="Wang J."/>
            <person name="Zhang G."/>
            <person name="Kronforst M.R."/>
            <person name="Wang W."/>
        </authorList>
    </citation>
    <scope>NUCLEOTIDE SEQUENCE [LARGE SCALE GENOMIC DNA]</scope>
    <source>
        <strain evidence="2">Ya'a_city_454_Px</strain>
        <tissue evidence="2">Whole body</tissue>
    </source>
</reference>
<evidence type="ECO:0000256" key="1">
    <source>
        <dbReference type="SAM" id="MobiDB-lite"/>
    </source>
</evidence>
<dbReference type="AlphaFoldDB" id="A0A194PK51"/>
<feature type="compositionally biased region" description="Gly residues" evidence="1">
    <location>
        <begin position="93"/>
        <end position="106"/>
    </location>
</feature>
<organism evidence="2 3">
    <name type="scientific">Papilio xuthus</name>
    <name type="common">Asian swallowtail butterfly</name>
    <dbReference type="NCBI Taxonomy" id="66420"/>
    <lineage>
        <taxon>Eukaryota</taxon>
        <taxon>Metazoa</taxon>
        <taxon>Ecdysozoa</taxon>
        <taxon>Arthropoda</taxon>
        <taxon>Hexapoda</taxon>
        <taxon>Insecta</taxon>
        <taxon>Pterygota</taxon>
        <taxon>Neoptera</taxon>
        <taxon>Endopterygota</taxon>
        <taxon>Lepidoptera</taxon>
        <taxon>Glossata</taxon>
        <taxon>Ditrysia</taxon>
        <taxon>Papilionoidea</taxon>
        <taxon>Papilionidae</taxon>
        <taxon>Papilioninae</taxon>
        <taxon>Papilio</taxon>
    </lineage>
</organism>